<gene>
    <name evidence="1" type="ORF">LCGC14_0786360</name>
</gene>
<dbReference type="SUPFAM" id="SSF52540">
    <property type="entry name" value="P-loop containing nucleoside triphosphate hydrolases"/>
    <property type="match status" value="1"/>
</dbReference>
<organism evidence="1">
    <name type="scientific">marine sediment metagenome</name>
    <dbReference type="NCBI Taxonomy" id="412755"/>
    <lineage>
        <taxon>unclassified sequences</taxon>
        <taxon>metagenomes</taxon>
        <taxon>ecological metagenomes</taxon>
    </lineage>
</organism>
<dbReference type="InterPro" id="IPR027417">
    <property type="entry name" value="P-loop_NTPase"/>
</dbReference>
<dbReference type="AlphaFoldDB" id="A0A0F9QDQ5"/>
<sequence>MNEPFSKESESALINVLDRLTTTLESFLPDDKKQTPPALPDALAYRWQYSQGMFVKGSLVPVTSPQLIEFADLKNIDRQSERLFENTSQFVHGYPANNVLMTGARGTGKSSLVRACLAAFHDKGLRLIEVEKEHLNDLPDILNLIRNNQHKYLIFCDDLSFEEGENSYKGLKTVLDGSIVGSLPNVLVYATSNRKHLITERMIDNLETRKGDQGEIHPGDGLEEKISLSDRFGLHLNFYGFTQDQYLEAVNHWLMSFGFHLSDDEQIRLEAIQWATQRGTRSGRTAWQFARDYAGRKMMNQTKTSS</sequence>
<dbReference type="Pfam" id="PF05673">
    <property type="entry name" value="DUF815"/>
    <property type="match status" value="1"/>
</dbReference>
<dbReference type="InterPro" id="IPR008533">
    <property type="entry name" value="DUF815"/>
</dbReference>
<proteinExistence type="predicted"/>
<name>A0A0F9QDQ5_9ZZZZ</name>
<dbReference type="PANTHER" id="PTHR42935:SF1">
    <property type="entry name" value="SLR0930 PROTEIN"/>
    <property type="match status" value="1"/>
</dbReference>
<reference evidence="1" key="1">
    <citation type="journal article" date="2015" name="Nature">
        <title>Complex archaea that bridge the gap between prokaryotes and eukaryotes.</title>
        <authorList>
            <person name="Spang A."/>
            <person name="Saw J.H."/>
            <person name="Jorgensen S.L."/>
            <person name="Zaremba-Niedzwiedzka K."/>
            <person name="Martijn J."/>
            <person name="Lind A.E."/>
            <person name="van Eijk R."/>
            <person name="Schleper C."/>
            <person name="Guy L."/>
            <person name="Ettema T.J."/>
        </authorList>
    </citation>
    <scope>NUCLEOTIDE SEQUENCE</scope>
</reference>
<comment type="caution">
    <text evidence="1">The sequence shown here is derived from an EMBL/GenBank/DDBJ whole genome shotgun (WGS) entry which is preliminary data.</text>
</comment>
<accession>A0A0F9QDQ5</accession>
<protein>
    <submittedName>
        <fullName evidence="1">Uncharacterized protein</fullName>
    </submittedName>
</protein>
<dbReference type="PANTHER" id="PTHR42935">
    <property type="entry name" value="SLR0930 PROTEIN"/>
    <property type="match status" value="1"/>
</dbReference>
<dbReference type="EMBL" id="LAZR01002058">
    <property type="protein sequence ID" value="KKN35167.1"/>
    <property type="molecule type" value="Genomic_DNA"/>
</dbReference>
<dbReference type="Gene3D" id="3.40.50.300">
    <property type="entry name" value="P-loop containing nucleotide triphosphate hydrolases"/>
    <property type="match status" value="1"/>
</dbReference>
<evidence type="ECO:0000313" key="1">
    <source>
        <dbReference type="EMBL" id="KKN35167.1"/>
    </source>
</evidence>